<dbReference type="SUPFAM" id="SSF69635">
    <property type="entry name" value="Type III secretory system chaperone-like"/>
    <property type="match status" value="1"/>
</dbReference>
<reference evidence="1 2" key="1">
    <citation type="submission" date="2020-08" db="EMBL/GenBank/DDBJ databases">
        <title>Genome sequence of Tessaracoccus defluvii JCM 17540T.</title>
        <authorList>
            <person name="Hyun D.-W."/>
            <person name="Bae J.-W."/>
        </authorList>
    </citation>
    <scope>NUCLEOTIDE SEQUENCE [LARGE SCALE GENOMIC DNA]</scope>
    <source>
        <strain evidence="1 2">JCM 17540</strain>
    </source>
</reference>
<dbReference type="KEGG" id="tdf:H9L22_10885"/>
<organism evidence="1 2">
    <name type="scientific">Tessaracoccus defluvii</name>
    <dbReference type="NCBI Taxonomy" id="1285901"/>
    <lineage>
        <taxon>Bacteria</taxon>
        <taxon>Bacillati</taxon>
        <taxon>Actinomycetota</taxon>
        <taxon>Actinomycetes</taxon>
        <taxon>Propionibacteriales</taxon>
        <taxon>Propionibacteriaceae</taxon>
        <taxon>Tessaracoccus</taxon>
    </lineage>
</organism>
<gene>
    <name evidence="1" type="ORF">H9L22_10885</name>
</gene>
<keyword evidence="2" id="KW-1185">Reference proteome</keyword>
<dbReference type="RefSeq" id="WP_187719942.1">
    <property type="nucleotide sequence ID" value="NZ_BAABBL010000018.1"/>
</dbReference>
<dbReference type="EMBL" id="CP060789">
    <property type="protein sequence ID" value="QNP54806.1"/>
    <property type="molecule type" value="Genomic_DNA"/>
</dbReference>
<evidence type="ECO:0000313" key="2">
    <source>
        <dbReference type="Proteomes" id="UP000516117"/>
    </source>
</evidence>
<dbReference type="Proteomes" id="UP000516117">
    <property type="component" value="Chromosome"/>
</dbReference>
<sequence>MTTWNDVKRYIHSNYKAEDLTDDAIKLLFDTGRLRSQLVFLVHIESESGESWLQVHSPIGDRGEVNLERAAEILSTKVAGGLMIIGDKVLVTNSSPLSNLDTNELVDPMLSILRTADELEDTLLGVDRH</sequence>
<accession>A0A7H0H2P0</accession>
<name>A0A7H0H2P0_9ACTN</name>
<proteinExistence type="predicted"/>
<evidence type="ECO:0000313" key="1">
    <source>
        <dbReference type="EMBL" id="QNP54806.1"/>
    </source>
</evidence>
<dbReference type="Gene3D" id="3.30.1460.10">
    <property type="match status" value="1"/>
</dbReference>
<dbReference type="AlphaFoldDB" id="A0A7H0H2P0"/>
<evidence type="ECO:0008006" key="3">
    <source>
        <dbReference type="Google" id="ProtNLM"/>
    </source>
</evidence>
<protein>
    <recommendedName>
        <fullName evidence="3">YbjN domain-containing protein</fullName>
    </recommendedName>
</protein>